<proteinExistence type="predicted"/>
<reference evidence="2" key="1">
    <citation type="submission" date="2017-06" db="EMBL/GenBank/DDBJ databases">
        <authorList>
            <person name="Rodrigo-Torres L."/>
            <person name="Arahal R. D."/>
            <person name="Lucena T."/>
        </authorList>
    </citation>
    <scope>NUCLEOTIDE SEQUENCE [LARGE SCALE GENOMIC DNA]</scope>
    <source>
        <strain evidence="2">type strain: CECT 9192</strain>
    </source>
</reference>
<gene>
    <name evidence="1" type="ORF">PAQU9191_00868</name>
</gene>
<keyword evidence="2" id="KW-1185">Reference proteome</keyword>
<dbReference type="EMBL" id="FYAH01000001">
    <property type="protein sequence ID" value="SMY15645.1"/>
    <property type="molecule type" value="Genomic_DNA"/>
</dbReference>
<sequence length="119" mass="13501">MLDNTMISLMVNFIDIQTDQHILPTRKYITADNLSYLPVVEDILTVEIDIDTQLPVSLSINDTQFFNASDTQPQVPAKCYIVKQIVKKLMVNKACDNIDYLLEEMSFIAAKKACLTITK</sequence>
<organism evidence="1 2">
    <name type="scientific">Photobacterium aquimaris</name>
    <dbReference type="NCBI Taxonomy" id="512643"/>
    <lineage>
        <taxon>Bacteria</taxon>
        <taxon>Pseudomonadati</taxon>
        <taxon>Pseudomonadota</taxon>
        <taxon>Gammaproteobacteria</taxon>
        <taxon>Vibrionales</taxon>
        <taxon>Vibrionaceae</taxon>
        <taxon>Photobacterium</taxon>
    </lineage>
</organism>
<name>A0A1Y6KWV1_9GAMM</name>
<evidence type="ECO:0000313" key="1">
    <source>
        <dbReference type="EMBL" id="SMY15645.1"/>
    </source>
</evidence>
<dbReference type="AlphaFoldDB" id="A0A1Y6KWV1"/>
<dbReference type="Proteomes" id="UP000196485">
    <property type="component" value="Unassembled WGS sequence"/>
</dbReference>
<accession>A0A1Y6KWV1</accession>
<protein>
    <submittedName>
        <fullName evidence="1">Uncharacterized protein</fullName>
    </submittedName>
</protein>
<evidence type="ECO:0000313" key="2">
    <source>
        <dbReference type="Proteomes" id="UP000196485"/>
    </source>
</evidence>
<dbReference type="RefSeq" id="WP_087819845.1">
    <property type="nucleotide sequence ID" value="NZ_FYAH01000001.1"/>
</dbReference>